<proteinExistence type="inferred from homology"/>
<evidence type="ECO:0000256" key="1">
    <source>
        <dbReference type="ARBA" id="ARBA00010982"/>
    </source>
</evidence>
<dbReference type="Gene3D" id="3.40.47.10">
    <property type="match status" value="1"/>
</dbReference>
<dbReference type="InterPro" id="IPR020616">
    <property type="entry name" value="Thiolase_N"/>
</dbReference>
<dbReference type="InterPro" id="IPR002155">
    <property type="entry name" value="Thiolase"/>
</dbReference>
<gene>
    <name evidence="7" type="ORF">EV694_0442</name>
</gene>
<comment type="caution">
    <text evidence="7">The sequence shown here is derived from an EMBL/GenBank/DDBJ whole genome shotgun (WGS) entry which is preliminary data.</text>
</comment>
<dbReference type="PIRSF" id="PIRSF000429">
    <property type="entry name" value="Ac-CoA_Ac_transf"/>
    <property type="match status" value="1"/>
</dbReference>
<feature type="domain" description="Thiolase N-terminal" evidence="5">
    <location>
        <begin position="14"/>
        <end position="286"/>
    </location>
</feature>
<reference evidence="7 8" key="1">
    <citation type="submission" date="2019-03" db="EMBL/GenBank/DDBJ databases">
        <title>Genomic Encyclopedia of Type Strains, Phase IV (KMG-IV): sequencing the most valuable type-strain genomes for metagenomic binning, comparative biology and taxonomic classification.</title>
        <authorList>
            <person name="Goeker M."/>
        </authorList>
    </citation>
    <scope>NUCLEOTIDE SEQUENCE [LARGE SCALE GENOMIC DNA]</scope>
    <source>
        <strain evidence="7 8">DSM 15534</strain>
    </source>
</reference>
<dbReference type="AlphaFoldDB" id="A0A4R1G5M8"/>
<evidence type="ECO:0000259" key="5">
    <source>
        <dbReference type="Pfam" id="PF00108"/>
    </source>
</evidence>
<dbReference type="InterPro" id="IPR016039">
    <property type="entry name" value="Thiolase-like"/>
</dbReference>
<dbReference type="EMBL" id="SMFT01000001">
    <property type="protein sequence ID" value="TCK01810.1"/>
    <property type="molecule type" value="Genomic_DNA"/>
</dbReference>
<keyword evidence="8" id="KW-1185">Reference proteome</keyword>
<dbReference type="OrthoDB" id="8951704at2"/>
<comment type="similarity">
    <text evidence="1 4">Belongs to the thiolase-like superfamily. Thiolase family.</text>
</comment>
<accession>A0A4R1G5M8</accession>
<evidence type="ECO:0000256" key="4">
    <source>
        <dbReference type="RuleBase" id="RU003557"/>
    </source>
</evidence>
<keyword evidence="3 4" id="KW-0012">Acyltransferase</keyword>
<evidence type="ECO:0000313" key="7">
    <source>
        <dbReference type="EMBL" id="TCK01810.1"/>
    </source>
</evidence>
<evidence type="ECO:0000313" key="8">
    <source>
        <dbReference type="Proteomes" id="UP000294702"/>
    </source>
</evidence>
<dbReference type="GO" id="GO:0005829">
    <property type="term" value="C:cytosol"/>
    <property type="evidence" value="ECO:0007669"/>
    <property type="project" value="TreeGrafter"/>
</dbReference>
<evidence type="ECO:0000256" key="2">
    <source>
        <dbReference type="ARBA" id="ARBA00022679"/>
    </source>
</evidence>
<dbReference type="Proteomes" id="UP000294702">
    <property type="component" value="Unassembled WGS sequence"/>
</dbReference>
<dbReference type="RefSeq" id="WP_132688584.1">
    <property type="nucleotide sequence ID" value="NZ_SMFT01000001.1"/>
</dbReference>
<evidence type="ECO:0000256" key="3">
    <source>
        <dbReference type="ARBA" id="ARBA00023315"/>
    </source>
</evidence>
<name>A0A4R1G5M8_9PAST</name>
<dbReference type="Pfam" id="PF00108">
    <property type="entry name" value="Thiolase_N"/>
    <property type="match status" value="1"/>
</dbReference>
<evidence type="ECO:0000259" key="6">
    <source>
        <dbReference type="Pfam" id="PF02803"/>
    </source>
</evidence>
<dbReference type="PANTHER" id="PTHR18919:SF107">
    <property type="entry name" value="ACETYL-COA ACETYLTRANSFERASE, CYTOSOLIC"/>
    <property type="match status" value="1"/>
</dbReference>
<dbReference type="Pfam" id="PF02803">
    <property type="entry name" value="Thiolase_C"/>
    <property type="match status" value="1"/>
</dbReference>
<dbReference type="CDD" id="cd00751">
    <property type="entry name" value="thiolase"/>
    <property type="match status" value="1"/>
</dbReference>
<dbReference type="InterPro" id="IPR020617">
    <property type="entry name" value="Thiolase_C"/>
</dbReference>
<sequence length="434" mass="47188">MSDQCLITAQGQRIAIVSGLRTPFQQKDTGFKHTFAIDLSTMVTNELINRVAVDPQLLQQFVFGQVTQHAAIQNIARGVAVSLGRVNASAYSISSSCVTGLQAVINVANAIITGSSQGGIAGAAESISNSSISLNPRLIQGIKDILQAEGWERKLALIKQLTWADLKPYGVNPKEYVTDLALEDVSEQMAKNFQIDRQSQDQFTLNSHQKAKQAWRDNSLKEQVMLSFPAPYENFVVADNLIQSKPKAEYYQKLTPLSDKQQGSVTQWNISQSCDGAAAVMLMREDIAKAEGLKVLGYIRSYAMTGNDVWQNMLIGSTYASSLALQRANLQLKDLDLIDMHESSAAQALANIRLFADDHFAQQQLNRTAALGEIDMNKFNVLGGSLAYGNPRAVSSLRIIIQSLFELKRRGGGLSLVTGCGLGGLGGAMVLETE</sequence>
<dbReference type="SUPFAM" id="SSF53901">
    <property type="entry name" value="Thiolase-like"/>
    <property type="match status" value="1"/>
</dbReference>
<dbReference type="GO" id="GO:0003988">
    <property type="term" value="F:acetyl-CoA C-acyltransferase activity"/>
    <property type="evidence" value="ECO:0007669"/>
    <property type="project" value="UniProtKB-ARBA"/>
</dbReference>
<dbReference type="NCBIfam" id="TIGR01930">
    <property type="entry name" value="AcCoA-C-Actrans"/>
    <property type="match status" value="1"/>
</dbReference>
<protein>
    <submittedName>
        <fullName evidence="7">Acetyl-CoA acyltransferase</fullName>
    </submittedName>
</protein>
<dbReference type="PANTHER" id="PTHR18919">
    <property type="entry name" value="ACETYL-COA C-ACYLTRANSFERASE"/>
    <property type="match status" value="1"/>
</dbReference>
<feature type="domain" description="Thiolase C-terminal" evidence="6">
    <location>
        <begin position="294"/>
        <end position="432"/>
    </location>
</feature>
<organism evidence="7 8">
    <name type="scientific">Volucribacter psittacicida</name>
    <dbReference type="NCBI Taxonomy" id="203482"/>
    <lineage>
        <taxon>Bacteria</taxon>
        <taxon>Pseudomonadati</taxon>
        <taxon>Pseudomonadota</taxon>
        <taxon>Gammaproteobacteria</taxon>
        <taxon>Pasteurellales</taxon>
        <taxon>Pasteurellaceae</taxon>
        <taxon>Volucribacter</taxon>
    </lineage>
</organism>
<keyword evidence="2 4" id="KW-0808">Transferase</keyword>